<dbReference type="RefSeq" id="WP_194416825.1">
    <property type="nucleotide sequence ID" value="NZ_JACXXJ020000005.1"/>
</dbReference>
<dbReference type="PRINTS" id="PR00092">
    <property type="entry name" value="TYROSINASE"/>
</dbReference>
<dbReference type="InterPro" id="IPR002227">
    <property type="entry name" value="Tyrosinase_Cu-bd"/>
</dbReference>
<gene>
    <name evidence="4" type="ORF">IEI95_017290</name>
</gene>
<evidence type="ECO:0000259" key="3">
    <source>
        <dbReference type="PROSITE" id="PS00498"/>
    </source>
</evidence>
<accession>A0AAE2RED6</accession>
<dbReference type="PANTHER" id="PTHR11474:SF76">
    <property type="entry name" value="SHKT DOMAIN-CONTAINING PROTEIN"/>
    <property type="match status" value="1"/>
</dbReference>
<dbReference type="Pfam" id="PF00264">
    <property type="entry name" value="Tyrosinase"/>
    <property type="match status" value="2"/>
</dbReference>
<dbReference type="EMBL" id="JACXXJ020000005">
    <property type="protein sequence ID" value="MBF2715974.1"/>
    <property type="molecule type" value="Genomic_DNA"/>
</dbReference>
<dbReference type="GO" id="GO:0046872">
    <property type="term" value="F:metal ion binding"/>
    <property type="evidence" value="ECO:0007669"/>
    <property type="project" value="UniProtKB-KW"/>
</dbReference>
<evidence type="ECO:0000256" key="2">
    <source>
        <dbReference type="ARBA" id="ARBA00023008"/>
    </source>
</evidence>
<dbReference type="GO" id="GO:0016491">
    <property type="term" value="F:oxidoreductase activity"/>
    <property type="evidence" value="ECO:0007669"/>
    <property type="project" value="InterPro"/>
</dbReference>
<reference evidence="4" key="1">
    <citation type="submission" date="2020-11" db="EMBL/GenBank/DDBJ databases">
        <title>Agrobacterium vitis strain K377 genome.</title>
        <authorList>
            <person name="Xi H."/>
        </authorList>
    </citation>
    <scope>NUCLEOTIDE SEQUENCE</scope>
    <source>
        <strain evidence="4">K377</strain>
    </source>
</reference>
<evidence type="ECO:0000256" key="1">
    <source>
        <dbReference type="ARBA" id="ARBA00022723"/>
    </source>
</evidence>
<dbReference type="Pfam" id="PF25271">
    <property type="entry name" value="DUF7868"/>
    <property type="match status" value="1"/>
</dbReference>
<sequence>MVYIRKSVWANGGDFSDPILYWYAKGVGKLRQKALADNTSWNFMAAIHGIDIDKPDQLSLWTKYGYYTAGEPLPSQADQKLYWKQCQHGSWYFLPWHRGYIWSIEALVRAQIVAMGGPADWAMPYWNYSDTTNPKARIMPPAFAQEEFEGVPNPLYIKQRYGSGTAPIVITPEDVNLDALNWPLFKGVSSGGSPGFGGVKTGFSHEGSTYGLLESLPHNAVHIDVGGHYKNNVALPGLMSKPDTAGLDPIFWLHHANIDRLWAQWNAASPLHKNPIDPAWLNGPQDRQFVVPNPDGTPYYYKPSDMLETTSPKLDYTYDQFIVAQAPALTATATVGVKAVTEPKAAELAGANANVLALSGERTSSVVRLDDASLALFAAPKTLALGLRGGDAPRYNYFLNLENIRAQQDGFVIDVYLNLPDDADHQPRLDLHAGSISLFGVSNASKANSSHGGKGVTQVLDITTLLSGLIHSGDIAKSGLNVHLVPRIALGDDAKVTVERISLYRQPG</sequence>
<keyword evidence="1" id="KW-0479">Metal-binding</keyword>
<protein>
    <submittedName>
        <fullName evidence="4">Tyrosinase family protein</fullName>
    </submittedName>
</protein>
<dbReference type="SUPFAM" id="SSF48056">
    <property type="entry name" value="Di-copper centre-containing domain"/>
    <property type="match status" value="1"/>
</dbReference>
<feature type="domain" description="Tyrosinase copper-binding" evidence="3">
    <location>
        <begin position="248"/>
        <end position="259"/>
    </location>
</feature>
<dbReference type="PROSITE" id="PS00498">
    <property type="entry name" value="TYROSINASE_2"/>
    <property type="match status" value="1"/>
</dbReference>
<keyword evidence="2" id="KW-0186">Copper</keyword>
<dbReference type="InterPro" id="IPR050316">
    <property type="entry name" value="Tyrosinase/Hemocyanin"/>
</dbReference>
<name>A0AAE2RED6_AGRVI</name>
<dbReference type="InterPro" id="IPR057190">
    <property type="entry name" value="DUF7868"/>
</dbReference>
<dbReference type="Gene3D" id="1.10.1280.10">
    <property type="entry name" value="Di-copper center containing domain from catechol oxidase"/>
    <property type="match status" value="1"/>
</dbReference>
<dbReference type="InterPro" id="IPR008922">
    <property type="entry name" value="Di-copper_centre_dom_sf"/>
</dbReference>
<dbReference type="PANTHER" id="PTHR11474">
    <property type="entry name" value="TYROSINASE FAMILY MEMBER"/>
    <property type="match status" value="1"/>
</dbReference>
<dbReference type="AlphaFoldDB" id="A0AAE2RED6"/>
<dbReference type="Proteomes" id="UP000655037">
    <property type="component" value="Unassembled WGS sequence"/>
</dbReference>
<comment type="caution">
    <text evidence="4">The sequence shown here is derived from an EMBL/GenBank/DDBJ whole genome shotgun (WGS) entry which is preliminary data.</text>
</comment>
<organism evidence="4 5">
    <name type="scientific">Agrobacterium vitis</name>
    <name type="common">Rhizobium vitis</name>
    <dbReference type="NCBI Taxonomy" id="373"/>
    <lineage>
        <taxon>Bacteria</taxon>
        <taxon>Pseudomonadati</taxon>
        <taxon>Pseudomonadota</taxon>
        <taxon>Alphaproteobacteria</taxon>
        <taxon>Hyphomicrobiales</taxon>
        <taxon>Rhizobiaceae</taxon>
        <taxon>Rhizobium/Agrobacterium group</taxon>
        <taxon>Agrobacterium</taxon>
    </lineage>
</organism>
<evidence type="ECO:0000313" key="5">
    <source>
        <dbReference type="Proteomes" id="UP000655037"/>
    </source>
</evidence>
<proteinExistence type="predicted"/>
<evidence type="ECO:0000313" key="4">
    <source>
        <dbReference type="EMBL" id="MBF2715974.1"/>
    </source>
</evidence>